<name>A0A5B7CYY2_PORTR</name>
<comment type="caution">
    <text evidence="3">The sequence shown here is derived from an EMBL/GenBank/DDBJ whole genome shotgun (WGS) entry which is preliminary data.</text>
</comment>
<sequence>MAASMLFGGLVAFVTILPPSAQFASRFREPLRHEDMEEIEAAIPDSPLSDHDPHEIHHIGT</sequence>
<dbReference type="AlphaFoldDB" id="A0A5B7CYY2"/>
<organism evidence="3 4">
    <name type="scientific">Portunus trituberculatus</name>
    <name type="common">Swimming crab</name>
    <name type="synonym">Neptunus trituberculatus</name>
    <dbReference type="NCBI Taxonomy" id="210409"/>
    <lineage>
        <taxon>Eukaryota</taxon>
        <taxon>Metazoa</taxon>
        <taxon>Ecdysozoa</taxon>
        <taxon>Arthropoda</taxon>
        <taxon>Crustacea</taxon>
        <taxon>Multicrustacea</taxon>
        <taxon>Malacostraca</taxon>
        <taxon>Eumalacostraca</taxon>
        <taxon>Eucarida</taxon>
        <taxon>Decapoda</taxon>
        <taxon>Pleocyemata</taxon>
        <taxon>Brachyura</taxon>
        <taxon>Eubrachyura</taxon>
        <taxon>Portunoidea</taxon>
        <taxon>Portunidae</taxon>
        <taxon>Portuninae</taxon>
        <taxon>Portunus</taxon>
    </lineage>
</organism>
<feature type="chain" id="PRO_5022879359" evidence="2">
    <location>
        <begin position="22"/>
        <end position="61"/>
    </location>
</feature>
<dbReference type="Proteomes" id="UP000324222">
    <property type="component" value="Unassembled WGS sequence"/>
</dbReference>
<evidence type="ECO:0000256" key="1">
    <source>
        <dbReference type="SAM" id="MobiDB-lite"/>
    </source>
</evidence>
<feature type="signal peptide" evidence="2">
    <location>
        <begin position="1"/>
        <end position="21"/>
    </location>
</feature>
<evidence type="ECO:0000256" key="2">
    <source>
        <dbReference type="SAM" id="SignalP"/>
    </source>
</evidence>
<feature type="region of interest" description="Disordered" evidence="1">
    <location>
        <begin position="42"/>
        <end position="61"/>
    </location>
</feature>
<keyword evidence="2" id="KW-0732">Signal</keyword>
<proteinExistence type="predicted"/>
<reference evidence="3 4" key="1">
    <citation type="submission" date="2019-05" db="EMBL/GenBank/DDBJ databases">
        <title>Another draft genome of Portunus trituberculatus and its Hox gene families provides insights of decapod evolution.</title>
        <authorList>
            <person name="Jeong J.-H."/>
            <person name="Song I."/>
            <person name="Kim S."/>
            <person name="Choi T."/>
            <person name="Kim D."/>
            <person name="Ryu S."/>
            <person name="Kim W."/>
        </authorList>
    </citation>
    <scope>NUCLEOTIDE SEQUENCE [LARGE SCALE GENOMIC DNA]</scope>
    <source>
        <tissue evidence="3">Muscle</tissue>
    </source>
</reference>
<dbReference type="EMBL" id="VSRR010000227">
    <property type="protein sequence ID" value="MPC12643.1"/>
    <property type="molecule type" value="Genomic_DNA"/>
</dbReference>
<protein>
    <submittedName>
        <fullName evidence="3">Uncharacterized protein</fullName>
    </submittedName>
</protein>
<gene>
    <name evidence="3" type="ORF">E2C01_005347</name>
</gene>
<accession>A0A5B7CYY2</accession>
<evidence type="ECO:0000313" key="3">
    <source>
        <dbReference type="EMBL" id="MPC12643.1"/>
    </source>
</evidence>
<feature type="compositionally biased region" description="Basic and acidic residues" evidence="1">
    <location>
        <begin position="48"/>
        <end position="61"/>
    </location>
</feature>
<evidence type="ECO:0000313" key="4">
    <source>
        <dbReference type="Proteomes" id="UP000324222"/>
    </source>
</evidence>
<keyword evidence="4" id="KW-1185">Reference proteome</keyword>